<dbReference type="RefSeq" id="WP_320385143.1">
    <property type="nucleotide sequence ID" value="NZ_JAROCA020000003.1"/>
</dbReference>
<comment type="caution">
    <text evidence="2">The sequence shown here is derived from an EMBL/GenBank/DDBJ whole genome shotgun (WGS) entry which is preliminary data.</text>
</comment>
<protein>
    <recommendedName>
        <fullName evidence="4">CHASE3 domain-containing protein</fullName>
    </recommendedName>
</protein>
<evidence type="ECO:0000313" key="2">
    <source>
        <dbReference type="EMBL" id="MDY0407066.1"/>
    </source>
</evidence>
<proteinExistence type="predicted"/>
<gene>
    <name evidence="2" type="ORF">P5G51_018540</name>
</gene>
<dbReference type="Proteomes" id="UP001228376">
    <property type="component" value="Unassembled WGS sequence"/>
</dbReference>
<keyword evidence="1" id="KW-1133">Transmembrane helix</keyword>
<feature type="transmembrane region" description="Helical" evidence="1">
    <location>
        <begin position="51"/>
        <end position="71"/>
    </location>
</feature>
<reference evidence="2 3" key="1">
    <citation type="submission" date="2023-10" db="EMBL/GenBank/DDBJ databases">
        <title>179-bfca-hs.</title>
        <authorList>
            <person name="Miliotis G."/>
            <person name="Sengupta P."/>
            <person name="Hameed A."/>
            <person name="Chuvochina M."/>
            <person name="Mcdonagh F."/>
            <person name="Simpson A.C."/>
            <person name="Singh N.K."/>
            <person name="Rekha P.D."/>
            <person name="Raman K."/>
            <person name="Hugenholtz P."/>
            <person name="Venkateswaran K."/>
        </authorList>
    </citation>
    <scope>NUCLEOTIDE SEQUENCE [LARGE SCALE GENOMIC DNA]</scope>
    <source>
        <strain evidence="2 3">179-BFC-A-HS</strain>
    </source>
</reference>
<organism evidence="2 3">
    <name type="scientific">Tigheibacillus jepli</name>
    <dbReference type="NCBI Taxonomy" id="3035914"/>
    <lineage>
        <taxon>Bacteria</taxon>
        <taxon>Bacillati</taxon>
        <taxon>Bacillota</taxon>
        <taxon>Bacilli</taxon>
        <taxon>Bacillales</taxon>
        <taxon>Bacillaceae</taxon>
        <taxon>Tigheibacillus</taxon>
    </lineage>
</organism>
<keyword evidence="1" id="KW-0472">Membrane</keyword>
<evidence type="ECO:0000256" key="1">
    <source>
        <dbReference type="SAM" id="Phobius"/>
    </source>
</evidence>
<dbReference type="EMBL" id="JAROCA020000003">
    <property type="protein sequence ID" value="MDY0407066.1"/>
    <property type="molecule type" value="Genomic_DNA"/>
</dbReference>
<sequence>MKLVKAVKLFIAKTILEIEKYIEQCIVTGAILEGEKKMGRFFRFNSLQKRLLFGFGIVVILAFTYNSYNYFVLQKINGNISNISDKQELLILDEELAMNMAERSSLVRAYLLYGDKKYQQQYEDGAKDSVALGKKLLKVTDSNKAKELIEKKPTGEMQ</sequence>
<keyword evidence="1" id="KW-0812">Transmembrane</keyword>
<accession>A0ABU5CME7</accession>
<name>A0ABU5CME7_9BACI</name>
<evidence type="ECO:0000313" key="3">
    <source>
        <dbReference type="Proteomes" id="UP001228376"/>
    </source>
</evidence>
<evidence type="ECO:0008006" key="4">
    <source>
        <dbReference type="Google" id="ProtNLM"/>
    </source>
</evidence>
<keyword evidence="3" id="KW-1185">Reference proteome</keyword>